<dbReference type="Pfam" id="PF23588">
    <property type="entry name" value="HTH_CHD1_Hrp3"/>
    <property type="match status" value="1"/>
</dbReference>
<feature type="compositionally biased region" description="Low complexity" evidence="10">
    <location>
        <begin position="1299"/>
        <end position="1313"/>
    </location>
</feature>
<dbReference type="InterPro" id="IPR000953">
    <property type="entry name" value="Chromo/chromo_shadow_dom"/>
</dbReference>
<dbReference type="SMART" id="SM01176">
    <property type="entry name" value="DUF4208"/>
    <property type="match status" value="1"/>
</dbReference>
<evidence type="ECO:0000259" key="13">
    <source>
        <dbReference type="PROSITE" id="PS51194"/>
    </source>
</evidence>
<feature type="domain" description="Chromo" evidence="11">
    <location>
        <begin position="201"/>
        <end position="282"/>
    </location>
</feature>
<dbReference type="PANTHER" id="PTHR45623">
    <property type="entry name" value="CHROMODOMAIN-HELICASE-DNA-BINDING PROTEIN 3-RELATED-RELATED"/>
    <property type="match status" value="1"/>
</dbReference>
<dbReference type="InterPro" id="IPR056302">
    <property type="entry name" value="CHD1-2/Hrp3_HTH"/>
</dbReference>
<feature type="region of interest" description="Disordered" evidence="10">
    <location>
        <begin position="1009"/>
        <end position="1032"/>
    </location>
</feature>
<feature type="compositionally biased region" description="Basic and acidic residues" evidence="10">
    <location>
        <begin position="1459"/>
        <end position="1469"/>
    </location>
</feature>
<dbReference type="Proteomes" id="UP000422736">
    <property type="component" value="Chromosome 3"/>
</dbReference>
<feature type="region of interest" description="Disordered" evidence="10">
    <location>
        <begin position="1346"/>
        <end position="1480"/>
    </location>
</feature>
<dbReference type="SUPFAM" id="SSF52540">
    <property type="entry name" value="P-loop containing nucleoside triphosphate hydrolases"/>
    <property type="match status" value="2"/>
</dbReference>
<dbReference type="Pfam" id="PF00271">
    <property type="entry name" value="Helicase_C"/>
    <property type="match status" value="1"/>
</dbReference>
<dbReference type="InterPro" id="IPR027417">
    <property type="entry name" value="P-loop_NTPase"/>
</dbReference>
<feature type="coiled-coil region" evidence="9">
    <location>
        <begin position="1073"/>
        <end position="1122"/>
    </location>
</feature>
<keyword evidence="4" id="KW-0547">Nucleotide-binding</keyword>
<feature type="domain" description="Helicase ATP-binding" evidence="12">
    <location>
        <begin position="416"/>
        <end position="590"/>
    </location>
</feature>
<evidence type="ECO:0000256" key="9">
    <source>
        <dbReference type="SAM" id="Coils"/>
    </source>
</evidence>
<dbReference type="Pfam" id="PF18196">
    <property type="entry name" value="Cdh1_DBD_1"/>
    <property type="match status" value="1"/>
</dbReference>
<dbReference type="Pfam" id="PF13907">
    <property type="entry name" value="CHD1-like_C"/>
    <property type="match status" value="1"/>
</dbReference>
<dbReference type="InterPro" id="IPR023780">
    <property type="entry name" value="Chromo_domain"/>
</dbReference>
<evidence type="ECO:0000256" key="8">
    <source>
        <dbReference type="ARBA" id="ARBA00023242"/>
    </source>
</evidence>
<evidence type="ECO:0000256" key="3">
    <source>
        <dbReference type="ARBA" id="ARBA00022737"/>
    </source>
</evidence>
<evidence type="ECO:0000313" key="14">
    <source>
        <dbReference type="EMBL" id="QGN15306.1"/>
    </source>
</evidence>
<feature type="compositionally biased region" description="Basic residues" evidence="10">
    <location>
        <begin position="113"/>
        <end position="125"/>
    </location>
</feature>
<keyword evidence="15" id="KW-1185">Reference proteome</keyword>
<evidence type="ECO:0000256" key="5">
    <source>
        <dbReference type="ARBA" id="ARBA00022801"/>
    </source>
</evidence>
<gene>
    <name evidence="14" type="primary">CHD1</name>
    <name evidence="14" type="ORF">FIM1_1995</name>
</gene>
<dbReference type="SMART" id="SM00490">
    <property type="entry name" value="HELICc"/>
    <property type="match status" value="1"/>
</dbReference>
<feature type="domain" description="Chromo" evidence="11">
    <location>
        <begin position="310"/>
        <end position="377"/>
    </location>
</feature>
<feature type="compositionally biased region" description="Polar residues" evidence="10">
    <location>
        <begin position="1248"/>
        <end position="1283"/>
    </location>
</feature>
<feature type="compositionally biased region" description="Basic residues" evidence="10">
    <location>
        <begin position="45"/>
        <end position="54"/>
    </location>
</feature>
<organism evidence="14 15">
    <name type="scientific">Kluyveromyces marxianus</name>
    <name type="common">Yeast</name>
    <name type="synonym">Candida kefyr</name>
    <dbReference type="NCBI Taxonomy" id="4911"/>
    <lineage>
        <taxon>Eukaryota</taxon>
        <taxon>Fungi</taxon>
        <taxon>Dikarya</taxon>
        <taxon>Ascomycota</taxon>
        <taxon>Saccharomycotina</taxon>
        <taxon>Saccharomycetes</taxon>
        <taxon>Saccharomycetales</taxon>
        <taxon>Saccharomycetaceae</taxon>
        <taxon>Kluyveromyces</taxon>
    </lineage>
</organism>
<dbReference type="CDD" id="cd18793">
    <property type="entry name" value="SF2_C_SNF"/>
    <property type="match status" value="1"/>
</dbReference>
<evidence type="ECO:0000256" key="10">
    <source>
        <dbReference type="SAM" id="MobiDB-lite"/>
    </source>
</evidence>
<keyword evidence="9" id="KW-0175">Coiled coil</keyword>
<evidence type="ECO:0000256" key="4">
    <source>
        <dbReference type="ARBA" id="ARBA00022741"/>
    </source>
</evidence>
<name>A0ABX6ETY3_KLUMA</name>
<keyword evidence="5" id="KW-0378">Hydrolase</keyword>
<comment type="subcellular location">
    <subcellularLocation>
        <location evidence="1">Nucleus</location>
    </subcellularLocation>
</comment>
<dbReference type="Gene3D" id="1.10.10.60">
    <property type="entry name" value="Homeodomain-like"/>
    <property type="match status" value="1"/>
</dbReference>
<dbReference type="InterPro" id="IPR041150">
    <property type="entry name" value="Cdh1_DBD"/>
</dbReference>
<dbReference type="Gene3D" id="3.40.50.300">
    <property type="entry name" value="P-loop containing nucleotide triphosphate hydrolases"/>
    <property type="match status" value="1"/>
</dbReference>
<evidence type="ECO:0000259" key="11">
    <source>
        <dbReference type="PROSITE" id="PS50013"/>
    </source>
</evidence>
<dbReference type="Gene3D" id="2.40.50.40">
    <property type="match status" value="2"/>
</dbReference>
<evidence type="ECO:0000259" key="12">
    <source>
        <dbReference type="PROSITE" id="PS51192"/>
    </source>
</evidence>
<dbReference type="InterPro" id="IPR014001">
    <property type="entry name" value="Helicase_ATP-bd"/>
</dbReference>
<keyword evidence="7" id="KW-0238">DNA-binding</keyword>
<reference evidence="14 15" key="1">
    <citation type="submission" date="2016-03" db="EMBL/GenBank/DDBJ databases">
        <title>How can Kluyveromyces marxianus grow so fast - potential evolutionary course in Saccharomyces Complex revealed by comparative genomics.</title>
        <authorList>
            <person name="Mo W."/>
            <person name="Lu W."/>
            <person name="Yang X."/>
            <person name="Qi J."/>
            <person name="Lv H."/>
        </authorList>
    </citation>
    <scope>NUCLEOTIDE SEQUENCE [LARGE SCALE GENOMIC DNA]</scope>
    <source>
        <strain evidence="14 15">FIM1</strain>
    </source>
</reference>
<feature type="compositionally biased region" description="Low complexity" evidence="10">
    <location>
        <begin position="1354"/>
        <end position="1369"/>
    </location>
</feature>
<dbReference type="CDD" id="cd17993">
    <property type="entry name" value="DEXHc_CHD1_2"/>
    <property type="match status" value="1"/>
</dbReference>
<keyword evidence="3" id="KW-0677">Repeat</keyword>
<evidence type="ECO:0000256" key="6">
    <source>
        <dbReference type="ARBA" id="ARBA00022840"/>
    </source>
</evidence>
<feature type="domain" description="Helicase C-terminal" evidence="13">
    <location>
        <begin position="727"/>
        <end position="890"/>
    </location>
</feature>
<dbReference type="Gene3D" id="6.10.140.1440">
    <property type="match status" value="1"/>
</dbReference>
<dbReference type="InterPro" id="IPR049730">
    <property type="entry name" value="SNF2/RAD54-like_C"/>
</dbReference>
<accession>A0ABX6ETY3</accession>
<dbReference type="SMART" id="SM00487">
    <property type="entry name" value="DEXDc"/>
    <property type="match status" value="1"/>
</dbReference>
<dbReference type="SMART" id="SM00298">
    <property type="entry name" value="CHROMO"/>
    <property type="match status" value="2"/>
</dbReference>
<comment type="similarity">
    <text evidence="2">Belongs to the SNF2/RAD54 helicase family.</text>
</comment>
<proteinExistence type="inferred from homology"/>
<feature type="region of interest" description="Disordered" evidence="10">
    <location>
        <begin position="1248"/>
        <end position="1325"/>
    </location>
</feature>
<feature type="compositionally biased region" description="Basic residues" evidence="10">
    <location>
        <begin position="93"/>
        <end position="103"/>
    </location>
</feature>
<dbReference type="InterPro" id="IPR038718">
    <property type="entry name" value="SNF2-like_sf"/>
</dbReference>
<dbReference type="InterPro" id="IPR000330">
    <property type="entry name" value="SNF2_N"/>
</dbReference>
<feature type="compositionally biased region" description="Acidic residues" evidence="10">
    <location>
        <begin position="60"/>
        <end position="83"/>
    </location>
</feature>
<feature type="region of interest" description="Disordered" evidence="10">
    <location>
        <begin position="25"/>
        <end position="181"/>
    </location>
</feature>
<dbReference type="EMBL" id="CP015056">
    <property type="protein sequence ID" value="QGN15306.1"/>
    <property type="molecule type" value="Genomic_DNA"/>
</dbReference>
<dbReference type="PROSITE" id="PS51194">
    <property type="entry name" value="HELICASE_CTER"/>
    <property type="match status" value="1"/>
</dbReference>
<dbReference type="SUPFAM" id="SSF46689">
    <property type="entry name" value="Homeodomain-like"/>
    <property type="match status" value="1"/>
</dbReference>
<dbReference type="Pfam" id="PF00176">
    <property type="entry name" value="SNF2-rel_dom"/>
    <property type="match status" value="1"/>
</dbReference>
<dbReference type="InterPro" id="IPR001650">
    <property type="entry name" value="Helicase_C-like"/>
</dbReference>
<dbReference type="PANTHER" id="PTHR45623:SF14">
    <property type="entry name" value="CHROMODOMAIN-HELICASE-DNA-BINDING PROTEIN 1"/>
    <property type="match status" value="1"/>
</dbReference>
<feature type="compositionally biased region" description="Acidic residues" evidence="10">
    <location>
        <begin position="160"/>
        <end position="181"/>
    </location>
</feature>
<evidence type="ECO:0000313" key="15">
    <source>
        <dbReference type="Proteomes" id="UP000422736"/>
    </source>
</evidence>
<dbReference type="PROSITE" id="PS50013">
    <property type="entry name" value="CHROMO_2"/>
    <property type="match status" value="2"/>
</dbReference>
<protein>
    <submittedName>
        <fullName evidence="14">Chromo domain-containing protein 1</fullName>
    </submittedName>
</protein>
<keyword evidence="8" id="KW-0539">Nucleus</keyword>
<dbReference type="Gene3D" id="3.40.50.10810">
    <property type="entry name" value="Tandem AAA-ATPase domain"/>
    <property type="match status" value="1"/>
</dbReference>
<reference evidence="14 15" key="2">
    <citation type="submission" date="2019-11" db="EMBL/GenBank/DDBJ databases">
        <authorList>
            <person name="Lu H."/>
        </authorList>
    </citation>
    <scope>NUCLEOTIDE SEQUENCE [LARGE SCALE GENOMIC DNA]</scope>
    <source>
        <strain evidence="14 15">FIM1</strain>
    </source>
</reference>
<feature type="compositionally biased region" description="Low complexity" evidence="10">
    <location>
        <begin position="1379"/>
        <end position="1412"/>
    </location>
</feature>
<evidence type="ECO:0000256" key="2">
    <source>
        <dbReference type="ARBA" id="ARBA00007025"/>
    </source>
</evidence>
<dbReference type="InterPro" id="IPR025260">
    <property type="entry name" value="CHD1-like_C"/>
</dbReference>
<feature type="compositionally biased region" description="Low complexity" evidence="10">
    <location>
        <begin position="145"/>
        <end position="154"/>
    </location>
</feature>
<dbReference type="InterPro" id="IPR009057">
    <property type="entry name" value="Homeodomain-like_sf"/>
</dbReference>
<keyword evidence="6" id="KW-0067">ATP-binding</keyword>
<dbReference type="Pfam" id="PF00385">
    <property type="entry name" value="Chromo"/>
    <property type="match status" value="1"/>
</dbReference>
<dbReference type="PROSITE" id="PS51192">
    <property type="entry name" value="HELICASE_ATP_BIND_1"/>
    <property type="match status" value="1"/>
</dbReference>
<dbReference type="InterPro" id="IPR016197">
    <property type="entry name" value="Chromo-like_dom_sf"/>
</dbReference>
<sequence>MVQDLPDEILANPELYGLRRSHRAVVSHTSYSGLDSDSEEEVVRPRRGKGKRKSTKTEEEYNEMGEEEFEEEGDDDDDEEFEESGSNSSNVRSRSRSSRKNGPRSRGSSGRGTAKRGGKGRRGRRGEKSAEESEEEPIALPTRFSSRNNNRVVNYTLNDDSNDEDLMESSVEEDDMDEDEDEDMDLQGRYSASPFPQEEVHSIDIVVDHRLKEGVDQELVKHRRWDADSIKENFEFLIKWADQSHLHNSWENYEDLKEKGTKGIKRVENYYKQFIILDQEIRTDPYTTREDIEVMDLEHERRIEEFEEFKIPERIIDSERFENEDGSGTSHLKYLVKWRRLNYDECTWEVASEIVKMAPEQVKDFQNRSNSKIMPQHSSNYPGNQRPKFQKLDKQPAFIKGGELRDFQLTGINWMAFLWSKNDNGILADEMGLGKTVQTVSFISWLIYARRQNGPHLVVVPLSTMPAWQETFEKWAPGLNCVYYMGNQASRDLIRDYEFYTNPQAKGKKHLKFNVLLTTYEYILKDRSTLGSIKWQFLAVDEAHRLKNAESSLYESLNSFKVANRLLITGTPLQNNIKELAALVNFLMPGRFTIDQEIDFENQDEQQEEYIRDLHKRLQPFILRRLKKDVEKSLPSKSERILRVELSDVQTEYYKNILTKNYSALTAGVKGGHVSLLNVMNELKKASNHPYLFDNAEERVLSKFGDGHKSRENILRGLIMSSGKMVLLDKLLTRLKKDGHRVLIFSQMVRMLDILGDYLSIKGINFQRLDGTVPSAQRRISIDHFNADDSNDFVFLLSTRAGGLGINLMTADTVIIFDSDWNPQADLQAMARAHRIGQKNHVMVYRFVSKDTVEEEVLERARKKMILEYAIISLGVTDGNKISSTKKNEPSAGELSEILKFGAGNMFKANDNQQKLEDLNLDDVLNHAEDHVTTPELGESNLGGEEFLKQFEVTDYKADVEWDDIIPEDELKKLKDEEQRRMDEEYVREQLDIMNRKTAAIDKIKRSVNGETFGSDSDDEGSSKARKRSKTNNLDHFGEREIRALYKVILRYGDVEDKFEELIADGSLPVRSIDKFKELYREITGKAETLMKEEEAKRQALFSRLEKDAAEYKLKLKNMEIKPEEENGKENPITILSAKRREKRAILFEFHGTKALNAETLVNRCDDLKFLTAYINKNFKNDPLQFKFVHRTPKPVIAWNCSWSKEDDEKLLVGIYKYGYGAWTQIRDDPFLGLTEKLFLNNELVKKTPSSQSGSAANTKPETQPGTDTNASQPTSASASSMGNVKDETPETSLSAQNTPATAASETATSVPAREPSGKKMIKKAPGAVHLGRRVDYLFGVLRDEAKGPLPEPSHSSSGQSSASTVTQTSKRKQKKSGNHVNNNDNTNGSGTAGSNSLSGSNGNGSAAAGKDGTPDLGPESKRQKGSHQAHGSRSGTPVPAAHRKQQRKMKDIPLAPKADLKATDKEYESMDEDECKKTMSNVRGSLKRLRNGGEGLDRKEWASLLKKELKTVGDFIESHKKDSSRTAPEKFKRHLWSFTSYYWPREVPSSKLLAMYDKIKASEH</sequence>
<dbReference type="SUPFAM" id="SSF54160">
    <property type="entry name" value="Chromo domain-like"/>
    <property type="match status" value="2"/>
</dbReference>
<evidence type="ECO:0000256" key="1">
    <source>
        <dbReference type="ARBA" id="ARBA00004123"/>
    </source>
</evidence>
<evidence type="ECO:0000256" key="7">
    <source>
        <dbReference type="ARBA" id="ARBA00023125"/>
    </source>
</evidence>